<dbReference type="Pfam" id="PF05258">
    <property type="entry name" value="DciA"/>
    <property type="match status" value="1"/>
</dbReference>
<proteinExistence type="predicted"/>
<dbReference type="Proteomes" id="UP000564885">
    <property type="component" value="Unassembled WGS sequence"/>
</dbReference>
<organism evidence="1 2">
    <name type="scientific">Enterovirga aerilata</name>
    <dbReference type="NCBI Taxonomy" id="2730920"/>
    <lineage>
        <taxon>Bacteria</taxon>
        <taxon>Pseudomonadati</taxon>
        <taxon>Pseudomonadota</taxon>
        <taxon>Alphaproteobacteria</taxon>
        <taxon>Hyphomicrobiales</taxon>
        <taxon>Methylobacteriaceae</taxon>
        <taxon>Enterovirga</taxon>
    </lineage>
</organism>
<evidence type="ECO:0000313" key="1">
    <source>
        <dbReference type="EMBL" id="NNM73009.1"/>
    </source>
</evidence>
<evidence type="ECO:0000313" key="2">
    <source>
        <dbReference type="Proteomes" id="UP000564885"/>
    </source>
</evidence>
<protein>
    <submittedName>
        <fullName evidence="1">DUF721 domain-containing protein</fullName>
    </submittedName>
</protein>
<comment type="caution">
    <text evidence="1">The sequence shown here is derived from an EMBL/GenBank/DDBJ whole genome shotgun (WGS) entry which is preliminary data.</text>
</comment>
<reference evidence="1 2" key="1">
    <citation type="submission" date="2020-04" db="EMBL/GenBank/DDBJ databases">
        <title>Enterovirga sp. isolate from soil.</title>
        <authorList>
            <person name="Chea S."/>
            <person name="Kim D.-U."/>
        </authorList>
    </citation>
    <scope>NUCLEOTIDE SEQUENCE [LARGE SCALE GENOMIC DNA]</scope>
    <source>
        <strain evidence="1 2">DB1703</strain>
    </source>
</reference>
<sequence length="172" mass="18461">MKRAAPLAEFLETCLAPTVAKQGFSGTDVVVSWPEIVGERLAAYSQPVKVEWPRRANPDAPADPSTLVVRVESAFALELQHLAPVIIERVNAFYGWRCVGRLVLKQGPVVRPARPEPLPEPGPAERARAVEAASEVADEGLRGALERLGSAVLAAERRYRGGTGSPPVPHSS</sequence>
<dbReference type="EMBL" id="JABEPP010000003">
    <property type="protein sequence ID" value="NNM73009.1"/>
    <property type="molecule type" value="Genomic_DNA"/>
</dbReference>
<dbReference type="InterPro" id="IPR010593">
    <property type="entry name" value="DUF1159"/>
</dbReference>
<gene>
    <name evidence="1" type="ORF">HJG44_11525</name>
</gene>
<dbReference type="AlphaFoldDB" id="A0A849I9C6"/>
<dbReference type="RefSeq" id="WP_171218512.1">
    <property type="nucleotide sequence ID" value="NZ_JABEPP010000003.1"/>
</dbReference>
<dbReference type="InterPro" id="IPR007922">
    <property type="entry name" value="DciA-like"/>
</dbReference>
<keyword evidence="2" id="KW-1185">Reference proteome</keyword>
<name>A0A849I9C6_9HYPH</name>
<dbReference type="PIRSF" id="PIRSF032064">
    <property type="entry name" value="UCP032064"/>
    <property type="match status" value="1"/>
</dbReference>
<accession>A0A849I9C6</accession>